<dbReference type="OrthoDB" id="1673646at2"/>
<dbReference type="Pfam" id="PF00563">
    <property type="entry name" value="EAL"/>
    <property type="match status" value="1"/>
</dbReference>
<protein>
    <submittedName>
        <fullName evidence="1">Diguanylate phosphodiesterase</fullName>
    </submittedName>
</protein>
<dbReference type="CDD" id="cd01948">
    <property type="entry name" value="EAL"/>
    <property type="match status" value="1"/>
</dbReference>
<dbReference type="InterPro" id="IPR018842">
    <property type="entry name" value="YkuI_C"/>
</dbReference>
<dbReference type="GO" id="GO:0071111">
    <property type="term" value="F:cyclic-guanylate-specific phosphodiesterase activity"/>
    <property type="evidence" value="ECO:0007669"/>
    <property type="project" value="InterPro"/>
</dbReference>
<dbReference type="EMBL" id="CP011974">
    <property type="protein sequence ID" value="AKO91537.1"/>
    <property type="molecule type" value="Genomic_DNA"/>
</dbReference>
<dbReference type="Proteomes" id="UP000036202">
    <property type="component" value="Chromosome"/>
</dbReference>
<dbReference type="KEGG" id="beo:BEH_05135"/>
<evidence type="ECO:0000313" key="1">
    <source>
        <dbReference type="EMBL" id="AKO91537.1"/>
    </source>
</evidence>
<reference evidence="2" key="2">
    <citation type="submission" date="2015-06" db="EMBL/GenBank/DDBJ databases">
        <title>Genome Sequence of Bacillus endophyticus and Analysis of its Companion Mechanism in the Ketogulonigenium vulgare-Bacillus strain Consortium.</title>
        <authorList>
            <person name="Jia N."/>
            <person name="Du J."/>
            <person name="Ding M.-Z."/>
            <person name="Gao F."/>
            <person name="Yuan Y.-J."/>
        </authorList>
    </citation>
    <scope>NUCLEOTIDE SEQUENCE [LARGE SCALE GENOMIC DNA]</scope>
    <source>
        <strain evidence="2">Hbe603</strain>
    </source>
</reference>
<dbReference type="InterPro" id="IPR029151">
    <property type="entry name" value="Sensor-like_sf"/>
</dbReference>
<accession>A0A0H4KBQ8</accession>
<dbReference type="SMART" id="SM00052">
    <property type="entry name" value="EAL"/>
    <property type="match status" value="1"/>
</dbReference>
<dbReference type="SUPFAM" id="SSF141868">
    <property type="entry name" value="EAL domain-like"/>
    <property type="match status" value="1"/>
</dbReference>
<dbReference type="PATRIC" id="fig|135735.6.peg.1006"/>
<dbReference type="AlphaFoldDB" id="A0A0H4KBQ8"/>
<gene>
    <name evidence="1" type="ORF">BEH_05135</name>
</gene>
<dbReference type="PANTHER" id="PTHR33121">
    <property type="entry name" value="CYCLIC DI-GMP PHOSPHODIESTERASE PDEF"/>
    <property type="match status" value="1"/>
</dbReference>
<dbReference type="eggNOG" id="COG2200">
    <property type="taxonomic scope" value="Bacteria"/>
</dbReference>
<dbReference type="Gene3D" id="1.20.5.170">
    <property type="match status" value="1"/>
</dbReference>
<dbReference type="PANTHER" id="PTHR33121:SF82">
    <property type="entry name" value="SIGNAL TRANSDUCTION PROTEIN CONTAINING A EAL DOMAIN"/>
    <property type="match status" value="1"/>
</dbReference>
<accession>A0A1X7F0Z5</accession>
<keyword evidence="2" id="KW-1185">Reference proteome</keyword>
<dbReference type="Pfam" id="PF10388">
    <property type="entry name" value="YkuI_C"/>
    <property type="match status" value="1"/>
</dbReference>
<proteinExistence type="predicted"/>
<dbReference type="SUPFAM" id="SSF103190">
    <property type="entry name" value="Sensory domain-like"/>
    <property type="match status" value="1"/>
</dbReference>
<reference evidence="1 2" key="1">
    <citation type="journal article" date="2015" name="PLoS ONE">
        <title>Genome Sequence of Bacillus endophyticus and Analysis of Its Companion Mechanism in the Ketogulonigenium vulgare-Bacillus Strain Consortium.</title>
        <authorList>
            <person name="Jia N."/>
            <person name="Du J."/>
            <person name="Ding M.Z."/>
            <person name="Gao F."/>
            <person name="Yuan Y.J."/>
        </authorList>
    </citation>
    <scope>NUCLEOTIDE SEQUENCE [LARGE SCALE GENOMIC DNA]</scope>
    <source>
        <strain evidence="1 2">Hbe603</strain>
    </source>
</reference>
<dbReference type="InterPro" id="IPR050706">
    <property type="entry name" value="Cyclic-di-GMP_PDE-like"/>
</dbReference>
<dbReference type="PROSITE" id="PS50883">
    <property type="entry name" value="EAL"/>
    <property type="match status" value="1"/>
</dbReference>
<dbReference type="InterPro" id="IPR001633">
    <property type="entry name" value="EAL_dom"/>
</dbReference>
<organism evidence="1 2">
    <name type="scientific">Priestia filamentosa</name>
    <dbReference type="NCBI Taxonomy" id="1402861"/>
    <lineage>
        <taxon>Bacteria</taxon>
        <taxon>Bacillati</taxon>
        <taxon>Bacillota</taxon>
        <taxon>Bacilli</taxon>
        <taxon>Bacillales</taxon>
        <taxon>Bacillaceae</taxon>
        <taxon>Priestia</taxon>
    </lineage>
</organism>
<dbReference type="InterPro" id="IPR035919">
    <property type="entry name" value="EAL_sf"/>
</dbReference>
<dbReference type="Gene3D" id="3.30.450.20">
    <property type="entry name" value="PAS domain"/>
    <property type="match status" value="1"/>
</dbReference>
<name>A0A0H4KBQ8_9BACI</name>
<evidence type="ECO:0000313" key="2">
    <source>
        <dbReference type="Proteomes" id="UP000036202"/>
    </source>
</evidence>
<dbReference type="Gene3D" id="3.20.20.450">
    <property type="entry name" value="EAL domain"/>
    <property type="match status" value="1"/>
</dbReference>
<sequence length="404" mass="47891">MDPLDILTNMDKVFPYYQAIFSADEHRVVGYEALARFDNNGEVVSLGSFFYDQTIPEEYRNEVQKSIIVQALEDAVESEEPYLLFFNQNPNLLMLDHGEELLSILRTYEEKGLSLSRIVMEITEHNFEGEIDHLQHLLLYYRTYGIKLAVDNIGKEGSNLDRIGLLQPDILKVDLHMLLKTSVPQSYRDVLYSLSMLAHKIGATLLYEDIESSFQLQYAWRNGGRYFQGFYLHKPERKRVEQGILKEKLKNQFEMFINHEKKKLRFLHELTNKIHRKVEDVLSKHKHYETYDELLAFMCEELDKMCFRMYVCDENGFQLSGNRLKREGEWIFQPEYLHKNWSWRPYFLENVMKMSLNQRGILSDLYSDIEVGETVRTFSFPLGQAQYLFIDLSYDYLYEKDALL</sequence>